<dbReference type="EMBL" id="JBFOLJ010000007">
    <property type="protein sequence ID" value="KAL2521646.1"/>
    <property type="molecule type" value="Genomic_DNA"/>
</dbReference>
<dbReference type="Proteomes" id="UP001604277">
    <property type="component" value="Unassembled WGS sequence"/>
</dbReference>
<proteinExistence type="predicted"/>
<evidence type="ECO:0000313" key="2">
    <source>
        <dbReference type="Proteomes" id="UP001604277"/>
    </source>
</evidence>
<reference evidence="2" key="1">
    <citation type="submission" date="2024-07" db="EMBL/GenBank/DDBJ databases">
        <title>Two chromosome-level genome assemblies of Korean endemic species Abeliophyllum distichum and Forsythia ovata (Oleaceae).</title>
        <authorList>
            <person name="Jang H."/>
        </authorList>
    </citation>
    <scope>NUCLEOTIDE SEQUENCE [LARGE SCALE GENOMIC DNA]</scope>
</reference>
<protein>
    <submittedName>
        <fullName evidence="1">Uncharacterized protein</fullName>
    </submittedName>
</protein>
<organism evidence="1 2">
    <name type="scientific">Forsythia ovata</name>
    <dbReference type="NCBI Taxonomy" id="205694"/>
    <lineage>
        <taxon>Eukaryota</taxon>
        <taxon>Viridiplantae</taxon>
        <taxon>Streptophyta</taxon>
        <taxon>Embryophyta</taxon>
        <taxon>Tracheophyta</taxon>
        <taxon>Spermatophyta</taxon>
        <taxon>Magnoliopsida</taxon>
        <taxon>eudicotyledons</taxon>
        <taxon>Gunneridae</taxon>
        <taxon>Pentapetalae</taxon>
        <taxon>asterids</taxon>
        <taxon>lamiids</taxon>
        <taxon>Lamiales</taxon>
        <taxon>Oleaceae</taxon>
        <taxon>Forsythieae</taxon>
        <taxon>Forsythia</taxon>
    </lineage>
</organism>
<dbReference type="AlphaFoldDB" id="A0ABD1U9K2"/>
<gene>
    <name evidence="1" type="ORF">Fot_25569</name>
</gene>
<keyword evidence="2" id="KW-1185">Reference proteome</keyword>
<comment type="caution">
    <text evidence="1">The sequence shown here is derived from an EMBL/GenBank/DDBJ whole genome shotgun (WGS) entry which is preliminary data.</text>
</comment>
<name>A0ABD1U9K2_9LAMI</name>
<accession>A0ABD1U9K2</accession>
<evidence type="ECO:0000313" key="1">
    <source>
        <dbReference type="EMBL" id="KAL2521646.1"/>
    </source>
</evidence>
<sequence>MSIEALAMAGVNCAECGINLEPSDELELQPPPLYLVAEEKYLSFEDNKKATDINKLLINGELIKERIREWAKANRPETPIPATKQQCLSRLKLRGRANHLLHGRIIVGKSKDTLW</sequence>